<keyword evidence="2 5" id="KW-0812">Transmembrane</keyword>
<evidence type="ECO:0000313" key="8">
    <source>
        <dbReference type="Proteomes" id="UP001298681"/>
    </source>
</evidence>
<evidence type="ECO:0000256" key="4">
    <source>
        <dbReference type="ARBA" id="ARBA00023136"/>
    </source>
</evidence>
<dbReference type="EMBL" id="JAKNHQ010000002">
    <property type="protein sequence ID" value="MCG4609858.1"/>
    <property type="molecule type" value="Genomic_DNA"/>
</dbReference>
<dbReference type="SUPFAM" id="SSF141322">
    <property type="entry name" value="NfeD domain-like"/>
    <property type="match status" value="1"/>
</dbReference>
<dbReference type="Gene3D" id="2.40.50.140">
    <property type="entry name" value="Nucleic acid-binding proteins"/>
    <property type="match status" value="1"/>
</dbReference>
<dbReference type="Proteomes" id="UP001298681">
    <property type="component" value="Unassembled WGS sequence"/>
</dbReference>
<dbReference type="RefSeq" id="WP_087229489.1">
    <property type="nucleotide sequence ID" value="NZ_JAKNHQ010000002.1"/>
</dbReference>
<keyword evidence="3 5" id="KW-1133">Transmembrane helix</keyword>
<evidence type="ECO:0000256" key="2">
    <source>
        <dbReference type="ARBA" id="ARBA00022692"/>
    </source>
</evidence>
<dbReference type="PANTHER" id="PTHR33507:SF3">
    <property type="entry name" value="INNER MEMBRANE PROTEIN YBBJ"/>
    <property type="match status" value="1"/>
</dbReference>
<dbReference type="InterPro" id="IPR002810">
    <property type="entry name" value="NfeD-like_C"/>
</dbReference>
<feature type="transmembrane region" description="Helical" evidence="5">
    <location>
        <begin position="7"/>
        <end position="32"/>
    </location>
</feature>
<comment type="subcellular location">
    <subcellularLocation>
        <location evidence="1">Membrane</location>
        <topology evidence="1">Multi-pass membrane protein</topology>
    </subcellularLocation>
</comment>
<organism evidence="7 8">
    <name type="scientific">Anaeromassilibacillus senegalensis</name>
    <dbReference type="NCBI Taxonomy" id="1673717"/>
    <lineage>
        <taxon>Bacteria</taxon>
        <taxon>Bacillati</taxon>
        <taxon>Bacillota</taxon>
        <taxon>Clostridia</taxon>
        <taxon>Eubacteriales</taxon>
        <taxon>Acutalibacteraceae</taxon>
        <taxon>Anaeromassilibacillus</taxon>
    </lineage>
</organism>
<evidence type="ECO:0000256" key="3">
    <source>
        <dbReference type="ARBA" id="ARBA00022989"/>
    </source>
</evidence>
<accession>A0ABS9MH91</accession>
<gene>
    <name evidence="7" type="ORF">L0P57_02725</name>
</gene>
<dbReference type="PANTHER" id="PTHR33507">
    <property type="entry name" value="INNER MEMBRANE PROTEIN YBBJ"/>
    <property type="match status" value="1"/>
</dbReference>
<reference evidence="7 8" key="1">
    <citation type="submission" date="2022-01" db="EMBL/GenBank/DDBJ databases">
        <title>Collection of gut derived symbiotic bacterial strains cultured from healthy donors.</title>
        <authorList>
            <person name="Lin H."/>
            <person name="Kohout C."/>
            <person name="Waligurski E."/>
            <person name="Pamer E.G."/>
        </authorList>
    </citation>
    <scope>NUCLEOTIDE SEQUENCE [LARGE SCALE GENOMIC DNA]</scope>
    <source>
        <strain evidence="7 8">DFI.7.58</strain>
    </source>
</reference>
<keyword evidence="8" id="KW-1185">Reference proteome</keyword>
<evidence type="ECO:0000313" key="7">
    <source>
        <dbReference type="EMBL" id="MCG4609858.1"/>
    </source>
</evidence>
<protein>
    <submittedName>
        <fullName evidence="7">NfeD family protein</fullName>
    </submittedName>
</protein>
<proteinExistence type="predicted"/>
<name>A0ABS9MH91_9FIRM</name>
<evidence type="ECO:0000256" key="1">
    <source>
        <dbReference type="ARBA" id="ARBA00004141"/>
    </source>
</evidence>
<dbReference type="InterPro" id="IPR012340">
    <property type="entry name" value="NA-bd_OB-fold"/>
</dbReference>
<feature type="domain" description="NfeD-like C-terminal" evidence="6">
    <location>
        <begin position="83"/>
        <end position="142"/>
    </location>
</feature>
<feature type="transmembrane region" description="Helical" evidence="5">
    <location>
        <begin position="38"/>
        <end position="64"/>
    </location>
</feature>
<evidence type="ECO:0000259" key="6">
    <source>
        <dbReference type="Pfam" id="PF01957"/>
    </source>
</evidence>
<comment type="caution">
    <text evidence="7">The sequence shown here is derived from an EMBL/GenBank/DDBJ whole genome shotgun (WGS) entry which is preliminary data.</text>
</comment>
<dbReference type="InterPro" id="IPR052165">
    <property type="entry name" value="Membrane_assoc_protease"/>
</dbReference>
<evidence type="ECO:0000256" key="5">
    <source>
        <dbReference type="SAM" id="Phobius"/>
    </source>
</evidence>
<sequence>MGGSSIFWLVVIVIAVVVEACTVQLVSVWMAIGGVGALIAGLCGAPFWVQTAVFAGVTALALLISRPMVKKVMHFQKVDTNAGRYIGKTGIVTARIDNTEGIGQVTVLGSVWTARSADGSVLPEGENVVIKAIEGVKLIVEPENHYLKTE</sequence>
<keyword evidence="4 5" id="KW-0472">Membrane</keyword>
<dbReference type="Pfam" id="PF01957">
    <property type="entry name" value="NfeD"/>
    <property type="match status" value="1"/>
</dbReference>